<organism evidence="16 17">
    <name type="scientific">Thermostaphylospora chromogena</name>
    <dbReference type="NCBI Taxonomy" id="35622"/>
    <lineage>
        <taxon>Bacteria</taxon>
        <taxon>Bacillati</taxon>
        <taxon>Actinomycetota</taxon>
        <taxon>Actinomycetes</taxon>
        <taxon>Streptosporangiales</taxon>
        <taxon>Thermomonosporaceae</taxon>
        <taxon>Thermostaphylospora</taxon>
    </lineage>
</organism>
<evidence type="ECO:0000256" key="7">
    <source>
        <dbReference type="ARBA" id="ARBA00022857"/>
    </source>
</evidence>
<comment type="cofactor">
    <cofactor evidence="10 13">
        <name>Mg(2+)</name>
        <dbReference type="ChEBI" id="CHEBI:18420"/>
    </cofactor>
    <cofactor evidence="10 13">
        <name>Mn(2+)</name>
        <dbReference type="ChEBI" id="CHEBI:29035"/>
    </cofactor>
    <text evidence="10 13">Binds 1 Mg(2+) or Mn(2+) ion per subunit.</text>
</comment>
<evidence type="ECO:0000256" key="10">
    <source>
        <dbReference type="PIRNR" id="PIRNR000108"/>
    </source>
</evidence>
<gene>
    <name evidence="16" type="ORF">SAMN04489764_2402</name>
</gene>
<evidence type="ECO:0000256" key="3">
    <source>
        <dbReference type="ARBA" id="ARBA00022435"/>
    </source>
</evidence>
<evidence type="ECO:0000256" key="12">
    <source>
        <dbReference type="PIRSR" id="PIRSR000108-2"/>
    </source>
</evidence>
<feature type="binding site" evidence="12">
    <location>
        <position position="132"/>
    </location>
    <ligand>
        <name>D-threo-isocitrate</name>
        <dbReference type="ChEBI" id="CHEBI:15562"/>
    </ligand>
</feature>
<feature type="binding site" evidence="14">
    <location>
        <position position="259"/>
    </location>
    <ligand>
        <name>NADP(+)</name>
        <dbReference type="ChEBI" id="CHEBI:58349"/>
    </ligand>
</feature>
<evidence type="ECO:0000256" key="6">
    <source>
        <dbReference type="ARBA" id="ARBA00022842"/>
    </source>
</evidence>
<dbReference type="Proteomes" id="UP000217103">
    <property type="component" value="Unassembled WGS sequence"/>
</dbReference>
<feature type="binding site" evidence="13">
    <location>
        <position position="274"/>
    </location>
    <ligand>
        <name>Mn(2+)</name>
        <dbReference type="ChEBI" id="CHEBI:29035"/>
    </ligand>
</feature>
<feature type="binding site" evidence="13">
    <location>
        <position position="251"/>
    </location>
    <ligand>
        <name>Mn(2+)</name>
        <dbReference type="ChEBI" id="CHEBI:29035"/>
    </ligand>
</feature>
<dbReference type="EC" id="1.1.1.42" evidence="10"/>
<dbReference type="PIRSF" id="PIRSF000108">
    <property type="entry name" value="IDH_NADP"/>
    <property type="match status" value="1"/>
</dbReference>
<evidence type="ECO:0000256" key="5">
    <source>
        <dbReference type="ARBA" id="ARBA00022723"/>
    </source>
</evidence>
<dbReference type="EMBL" id="FNKK01000002">
    <property type="protein sequence ID" value="SDQ86074.1"/>
    <property type="molecule type" value="Genomic_DNA"/>
</dbReference>
<dbReference type="GO" id="GO:0006099">
    <property type="term" value="P:tricarboxylic acid cycle"/>
    <property type="evidence" value="ECO:0007669"/>
    <property type="project" value="UniProtKB-KW"/>
</dbReference>
<dbReference type="SMART" id="SM01329">
    <property type="entry name" value="Iso_dh"/>
    <property type="match status" value="1"/>
</dbReference>
<dbReference type="Pfam" id="PF00180">
    <property type="entry name" value="Iso_dh"/>
    <property type="match status" value="1"/>
</dbReference>
<dbReference type="GO" id="GO:0000287">
    <property type="term" value="F:magnesium ion binding"/>
    <property type="evidence" value="ECO:0007669"/>
    <property type="project" value="InterPro"/>
</dbReference>
<comment type="catalytic activity">
    <reaction evidence="10">
        <text>D-threo-isocitrate + NADP(+) = 2-oxoglutarate + CO2 + NADPH</text>
        <dbReference type="Rhea" id="RHEA:19629"/>
        <dbReference type="ChEBI" id="CHEBI:15562"/>
        <dbReference type="ChEBI" id="CHEBI:16526"/>
        <dbReference type="ChEBI" id="CHEBI:16810"/>
        <dbReference type="ChEBI" id="CHEBI:57783"/>
        <dbReference type="ChEBI" id="CHEBI:58349"/>
        <dbReference type="EC" id="1.1.1.42"/>
    </reaction>
</comment>
<feature type="binding site" evidence="14">
    <location>
        <begin position="75"/>
        <end position="77"/>
    </location>
    <ligand>
        <name>NADP(+)</name>
        <dbReference type="ChEBI" id="CHEBI:58349"/>
    </ligand>
</feature>
<dbReference type="FunFam" id="3.40.718.10:FF:000002">
    <property type="entry name" value="Isocitrate dehydrogenase [NADP]"/>
    <property type="match status" value="1"/>
</dbReference>
<name>A0A1H1EBS4_9ACTN</name>
<feature type="binding site" evidence="14">
    <location>
        <position position="82"/>
    </location>
    <ligand>
        <name>NADP(+)</name>
        <dbReference type="ChEBI" id="CHEBI:58349"/>
    </ligand>
</feature>
<protein>
    <recommendedName>
        <fullName evidence="10">Isocitrate dehydrogenase [NADP]</fullName>
        <ecNumber evidence="10">1.1.1.42</ecNumber>
    </recommendedName>
</protein>
<evidence type="ECO:0000313" key="17">
    <source>
        <dbReference type="Proteomes" id="UP000217103"/>
    </source>
</evidence>
<dbReference type="SUPFAM" id="SSF53659">
    <property type="entry name" value="Isocitrate/Isopropylmalate dehydrogenase-like"/>
    <property type="match status" value="1"/>
</dbReference>
<dbReference type="InterPro" id="IPR004790">
    <property type="entry name" value="Isocitrate_DH_NADP"/>
</dbReference>
<dbReference type="InterPro" id="IPR019818">
    <property type="entry name" value="IsoCit/isopropylmalate_DH_CS"/>
</dbReference>
<evidence type="ECO:0000256" key="11">
    <source>
        <dbReference type="PIRSR" id="PIRSR000108-1"/>
    </source>
</evidence>
<evidence type="ECO:0000256" key="4">
    <source>
        <dbReference type="ARBA" id="ARBA00022532"/>
    </source>
</evidence>
<feature type="binding site" evidence="12">
    <location>
        <begin position="94"/>
        <end position="100"/>
    </location>
    <ligand>
        <name>D-threo-isocitrate</name>
        <dbReference type="ChEBI" id="CHEBI:15562"/>
    </ligand>
</feature>
<keyword evidence="7 10" id="KW-0521">NADP</keyword>
<evidence type="ECO:0000256" key="9">
    <source>
        <dbReference type="ARBA" id="ARBA00023211"/>
    </source>
</evidence>
<dbReference type="RefSeq" id="WP_093259108.1">
    <property type="nucleotide sequence ID" value="NZ_FNKK01000002.1"/>
</dbReference>
<feature type="binding site" evidence="14">
    <location>
        <position position="327"/>
    </location>
    <ligand>
        <name>NADP(+)</name>
        <dbReference type="ChEBI" id="CHEBI:58349"/>
    </ligand>
</feature>
<evidence type="ECO:0000256" key="2">
    <source>
        <dbReference type="ARBA" id="ARBA00007769"/>
    </source>
</evidence>
<evidence type="ECO:0000313" key="16">
    <source>
        <dbReference type="EMBL" id="SDQ86074.1"/>
    </source>
</evidence>
<keyword evidence="5 10" id="KW-0479">Metal-binding</keyword>
<dbReference type="InterPro" id="IPR024084">
    <property type="entry name" value="IsoPropMal-DH-like_dom"/>
</dbReference>
<dbReference type="GO" id="GO:0051287">
    <property type="term" value="F:NAD binding"/>
    <property type="evidence" value="ECO:0007669"/>
    <property type="project" value="InterPro"/>
</dbReference>
<dbReference type="AlphaFoldDB" id="A0A1H1EBS4"/>
<dbReference type="OrthoDB" id="9765655at2"/>
<proteinExistence type="inferred from homology"/>
<evidence type="ECO:0000256" key="1">
    <source>
        <dbReference type="ARBA" id="ARBA00001936"/>
    </source>
</evidence>
<feature type="site" description="Critical for catalysis" evidence="11">
    <location>
        <position position="211"/>
    </location>
</feature>
<comment type="similarity">
    <text evidence="2 10">Belongs to the isocitrate and isopropylmalate dehydrogenases family.</text>
</comment>
<comment type="cofactor">
    <cofactor evidence="1">
        <name>Mn(2+)</name>
        <dbReference type="ChEBI" id="CHEBI:29035"/>
    </cofactor>
</comment>
<evidence type="ECO:0000256" key="13">
    <source>
        <dbReference type="PIRSR" id="PIRSR000108-3"/>
    </source>
</evidence>
<feature type="domain" description="Isopropylmalate dehydrogenase-like" evidence="15">
    <location>
        <begin position="9"/>
        <end position="395"/>
    </location>
</feature>
<keyword evidence="17" id="KW-1185">Reference proteome</keyword>
<dbReference type="PANTHER" id="PTHR11822">
    <property type="entry name" value="NADP-SPECIFIC ISOCITRATE DEHYDROGENASE"/>
    <property type="match status" value="1"/>
</dbReference>
<dbReference type="PROSITE" id="PS00470">
    <property type="entry name" value="IDH_IMDH"/>
    <property type="match status" value="1"/>
</dbReference>
<feature type="binding site" evidence="12">
    <location>
        <position position="109"/>
    </location>
    <ligand>
        <name>D-threo-isocitrate</name>
        <dbReference type="ChEBI" id="CHEBI:15562"/>
    </ligand>
</feature>
<feature type="binding site" evidence="12">
    <location>
        <position position="77"/>
    </location>
    <ligand>
        <name>D-threo-isocitrate</name>
        <dbReference type="ChEBI" id="CHEBI:15562"/>
    </ligand>
</feature>
<dbReference type="GO" id="GO:0006097">
    <property type="term" value="P:glyoxylate cycle"/>
    <property type="evidence" value="ECO:0007669"/>
    <property type="project" value="UniProtKB-KW"/>
</dbReference>
<dbReference type="NCBIfam" id="NF006156">
    <property type="entry name" value="PRK08299.1"/>
    <property type="match status" value="1"/>
</dbReference>
<accession>A0A1H1EBS4</accession>
<evidence type="ECO:0000256" key="14">
    <source>
        <dbReference type="PIRSR" id="PIRSR000108-4"/>
    </source>
</evidence>
<sequence>MPKIKVAGPVVELDGDEMTRIIWQFIKEQLILPYLDIDLKYYDLGIENRDATDDQVTIDAANAIKKYGVGVKCATITPDEARVKEFGLKQMWRSPNGTIRNILGGVIFREPIIIKNVPRLVPGWTKPIVVGRHAFGDQYRATDIKVPGPGTLTLTYTPKDGGEPMELNVFDFPGSGVAMAMYNLDESIRDFARASFRYGLARGYPVYLSTKNTILKAYDGRFKDIFAEVYETEFKEEFEKAGLTYEHRLIDDMVASALKWEGGYVWACKNYDGDVQSDTVAQGFGSLGLMTSVLMTPDGKTVEAEAAHGTVTRHYRQHQQGKPTSTNPIASIFAWTRGLAHRGKLDNTPEVIDFANKLEQVCIETVENGQMTKDLALLVEGDVKWLTTQEFLAALDENLRAKMAAS</sequence>
<reference evidence="16 17" key="1">
    <citation type="submission" date="2016-10" db="EMBL/GenBank/DDBJ databases">
        <authorList>
            <person name="de Groot N.N."/>
        </authorList>
    </citation>
    <scope>NUCLEOTIDE SEQUENCE [LARGE SCALE GENOMIC DNA]</scope>
    <source>
        <strain evidence="16 17">DSM 43794</strain>
    </source>
</reference>
<dbReference type="GO" id="GO:0006102">
    <property type="term" value="P:isocitrate metabolic process"/>
    <property type="evidence" value="ECO:0007669"/>
    <property type="project" value="UniProtKB-UniRule"/>
</dbReference>
<keyword evidence="4 10" id="KW-0816">Tricarboxylic acid cycle</keyword>
<dbReference type="PANTHER" id="PTHR11822:SF21">
    <property type="entry name" value="ISOCITRATE DEHYDROGENASE [NADP], MITOCHONDRIAL"/>
    <property type="match status" value="1"/>
</dbReference>
<feature type="site" description="Critical for catalysis" evidence="11">
    <location>
        <position position="139"/>
    </location>
</feature>
<keyword evidence="3" id="KW-0329">Glyoxylate bypass</keyword>
<dbReference type="STRING" id="35622.SAMN04489764_2402"/>
<dbReference type="Gene3D" id="3.40.718.10">
    <property type="entry name" value="Isopropylmalate Dehydrogenase"/>
    <property type="match status" value="1"/>
</dbReference>
<keyword evidence="9 10" id="KW-0464">Manganese</keyword>
<keyword evidence="8 10" id="KW-0560">Oxidoreductase</keyword>
<dbReference type="GO" id="GO:0004450">
    <property type="term" value="F:isocitrate dehydrogenase (NADP+) activity"/>
    <property type="evidence" value="ECO:0007669"/>
    <property type="project" value="UniProtKB-UniRule"/>
</dbReference>
<dbReference type="NCBIfam" id="TIGR00127">
    <property type="entry name" value="nadp_idh_euk"/>
    <property type="match status" value="1"/>
</dbReference>
<evidence type="ECO:0000259" key="15">
    <source>
        <dbReference type="SMART" id="SM01329"/>
    </source>
</evidence>
<evidence type="ECO:0000256" key="8">
    <source>
        <dbReference type="ARBA" id="ARBA00023002"/>
    </source>
</evidence>
<keyword evidence="6 10" id="KW-0460">Magnesium</keyword>
<feature type="binding site" evidence="14">
    <location>
        <begin position="309"/>
        <end position="314"/>
    </location>
    <ligand>
        <name>NADP(+)</name>
        <dbReference type="ChEBI" id="CHEBI:58349"/>
    </ligand>
</feature>